<dbReference type="InterPro" id="IPR002524">
    <property type="entry name" value="Cation_efflux"/>
</dbReference>
<reference evidence="11" key="1">
    <citation type="journal article" date="2015" name="J. Biotechnol.">
        <title>The structure of the Cyberlindnera jadinii genome and its relation to Candida utilis analyzed by the occurrence of single nucleotide polymorphisms.</title>
        <authorList>
            <person name="Rupp O."/>
            <person name="Brinkrolf K."/>
            <person name="Buerth C."/>
            <person name="Kunigo M."/>
            <person name="Schneider J."/>
            <person name="Jaenicke S."/>
            <person name="Goesmann A."/>
            <person name="Puehler A."/>
            <person name="Jaeger K.-E."/>
            <person name="Ernst J.F."/>
        </authorList>
    </citation>
    <scope>NUCLEOTIDE SEQUENCE [LARGE SCALE GENOMIC DNA]</scope>
    <source>
        <strain evidence="11">ATCC 18201 / CBS 1600 / BCRC 20928 / JCM 3617 / NBRC 0987 / NRRL Y-1542</strain>
    </source>
</reference>
<dbReference type="GO" id="GO:0008324">
    <property type="term" value="F:monoatomic cation transmembrane transporter activity"/>
    <property type="evidence" value="ECO:0007669"/>
    <property type="project" value="InterPro"/>
</dbReference>
<keyword evidence="5 7" id="KW-0472">Membrane</keyword>
<keyword evidence="4 7" id="KW-1133">Transmembrane helix</keyword>
<dbReference type="Proteomes" id="UP000038830">
    <property type="component" value="Unassembled WGS sequence"/>
</dbReference>
<dbReference type="Gene3D" id="3.30.70.1350">
    <property type="entry name" value="Cation efflux protein, cytoplasmic domain"/>
    <property type="match status" value="1"/>
</dbReference>
<dbReference type="PANTHER" id="PTHR43840">
    <property type="entry name" value="MITOCHONDRIAL METAL TRANSPORTER 1-RELATED"/>
    <property type="match status" value="1"/>
</dbReference>
<dbReference type="GO" id="GO:0098771">
    <property type="term" value="P:inorganic ion homeostasis"/>
    <property type="evidence" value="ECO:0007669"/>
    <property type="project" value="UniProtKB-ARBA"/>
</dbReference>
<feature type="transmembrane region" description="Helical" evidence="7">
    <location>
        <begin position="341"/>
        <end position="362"/>
    </location>
</feature>
<dbReference type="Pfam" id="PF16916">
    <property type="entry name" value="ZT_dimer"/>
    <property type="match status" value="1"/>
</dbReference>
<evidence type="ECO:0000256" key="2">
    <source>
        <dbReference type="ARBA" id="ARBA00022448"/>
    </source>
</evidence>
<evidence type="ECO:0000256" key="3">
    <source>
        <dbReference type="ARBA" id="ARBA00022692"/>
    </source>
</evidence>
<keyword evidence="2" id="KW-0813">Transport</keyword>
<feature type="transmembrane region" description="Helical" evidence="7">
    <location>
        <begin position="261"/>
        <end position="281"/>
    </location>
</feature>
<evidence type="ECO:0000259" key="8">
    <source>
        <dbReference type="Pfam" id="PF01545"/>
    </source>
</evidence>
<keyword evidence="3 7" id="KW-0812">Transmembrane</keyword>
<feature type="region of interest" description="Disordered" evidence="6">
    <location>
        <begin position="1"/>
        <end position="21"/>
    </location>
</feature>
<evidence type="ECO:0000256" key="7">
    <source>
        <dbReference type="SAM" id="Phobius"/>
    </source>
</evidence>
<dbReference type="SUPFAM" id="SSF161111">
    <property type="entry name" value="Cation efflux protein transmembrane domain-like"/>
    <property type="match status" value="1"/>
</dbReference>
<evidence type="ECO:0000313" key="10">
    <source>
        <dbReference type="EMBL" id="CEP23565.1"/>
    </source>
</evidence>
<dbReference type="GO" id="GO:0016020">
    <property type="term" value="C:membrane"/>
    <property type="evidence" value="ECO:0007669"/>
    <property type="project" value="UniProtKB-SubCell"/>
</dbReference>
<dbReference type="GO" id="GO:0030003">
    <property type="term" value="P:intracellular monoatomic cation homeostasis"/>
    <property type="evidence" value="ECO:0007669"/>
    <property type="project" value="UniProtKB-ARBA"/>
</dbReference>
<feature type="transmembrane region" description="Helical" evidence="7">
    <location>
        <begin position="230"/>
        <end position="249"/>
    </location>
</feature>
<sequence>MASKGSTPVLPSDGEDTPLLYHARTSPAAYQGLSNSQQFSSDVSDSEDFHLEDSRRPSFLGFDLTGSHIKQSKETDRLIMYYQKKSRANIVRELRPQKLIGRIGPLYDWQCCYKEESELEKLPKRVRSFYEDQNSLIEKYQEVDKLLDSGIHHTMIQNYSERNDGENNERNGSQQSQDNNHPDLDANSHHASEQALRPPRPQLHRRASAVPGDVDLETGNVLGYNKADEIAMVNFAILVNFFANIVLLIGKMVVAMLTSSISIFASLLDSALDFLSTLIIYASNTLSQSKHSKDYPVGKNRLEPIGVLVFSIIIIICFAQVGLEATERLLNHQEGDPIVEIGITSTLIMLATIVCKLGCYIWCKSIKSSSVEALTQDALVDVVFNFFSLIMPLLGHHFQIFWFDPISALLLSIYIIVQWTVTSIEHISNLTGRNADPEDFKVILYLCMRFAEKIQMIKDISCYHVGDSINVEVDLILDGRLTLRDSHDIAEALQYTIEALPIINVERAFVHIDYTVGNFRGHLTS</sequence>
<evidence type="ECO:0000256" key="6">
    <source>
        <dbReference type="SAM" id="MobiDB-lite"/>
    </source>
</evidence>
<dbReference type="InterPro" id="IPR027470">
    <property type="entry name" value="Cation_efflux_CTD"/>
</dbReference>
<dbReference type="InterPro" id="IPR027469">
    <property type="entry name" value="Cation_efflux_TMD_sf"/>
</dbReference>
<dbReference type="FunFam" id="1.20.1510.10:FF:000005">
    <property type="entry name" value="Putative Cation diffusion facilitator 1"/>
    <property type="match status" value="1"/>
</dbReference>
<name>A0A0H5C5X9_CYBJN</name>
<evidence type="ECO:0000256" key="5">
    <source>
        <dbReference type="ARBA" id="ARBA00023136"/>
    </source>
</evidence>
<feature type="transmembrane region" description="Helical" evidence="7">
    <location>
        <begin position="400"/>
        <end position="421"/>
    </location>
</feature>
<proteinExistence type="predicted"/>
<evidence type="ECO:0000313" key="11">
    <source>
        <dbReference type="Proteomes" id="UP000038830"/>
    </source>
</evidence>
<dbReference type="Pfam" id="PF01545">
    <property type="entry name" value="Cation_efflux"/>
    <property type="match status" value="1"/>
</dbReference>
<protein>
    <submittedName>
        <fullName evidence="10">CEF1 protein</fullName>
    </submittedName>
</protein>
<dbReference type="InterPro" id="IPR036837">
    <property type="entry name" value="Cation_efflux_CTD_sf"/>
</dbReference>
<feature type="compositionally biased region" description="Basic and acidic residues" evidence="6">
    <location>
        <begin position="180"/>
        <end position="192"/>
    </location>
</feature>
<evidence type="ECO:0000259" key="9">
    <source>
        <dbReference type="Pfam" id="PF16916"/>
    </source>
</evidence>
<organism evidence="10 11">
    <name type="scientific">Cyberlindnera jadinii (strain ATCC 18201 / CBS 1600 / BCRC 20928 / JCM 3617 / NBRC 0987 / NRRL Y-1542)</name>
    <name type="common">Torula yeast</name>
    <name type="synonym">Candida utilis</name>
    <dbReference type="NCBI Taxonomy" id="983966"/>
    <lineage>
        <taxon>Eukaryota</taxon>
        <taxon>Fungi</taxon>
        <taxon>Dikarya</taxon>
        <taxon>Ascomycota</taxon>
        <taxon>Saccharomycotina</taxon>
        <taxon>Saccharomycetes</taxon>
        <taxon>Phaffomycetales</taxon>
        <taxon>Phaffomycetaceae</taxon>
        <taxon>Cyberlindnera</taxon>
    </lineage>
</organism>
<gene>
    <name evidence="10" type="primary">CEF1</name>
    <name evidence="10" type="ORF">BN1211_4177</name>
</gene>
<accession>A0A0H5C5X9</accession>
<dbReference type="PANTHER" id="PTHR43840:SF4">
    <property type="entry name" value="CDF DIVALENT METAL CATION TRANSPORTER (EUROFUNG)"/>
    <property type="match status" value="1"/>
</dbReference>
<feature type="domain" description="Cation efflux protein cytoplasmic" evidence="9">
    <location>
        <begin position="436"/>
        <end position="513"/>
    </location>
</feature>
<dbReference type="InterPro" id="IPR058533">
    <property type="entry name" value="Cation_efflux_TM"/>
</dbReference>
<dbReference type="Gene3D" id="1.20.1510.10">
    <property type="entry name" value="Cation efflux protein transmembrane domain"/>
    <property type="match status" value="1"/>
</dbReference>
<dbReference type="AlphaFoldDB" id="A0A0H5C5X9"/>
<dbReference type="InterPro" id="IPR050291">
    <property type="entry name" value="CDF_Transporter"/>
</dbReference>
<feature type="transmembrane region" description="Helical" evidence="7">
    <location>
        <begin position="302"/>
        <end position="321"/>
    </location>
</feature>
<dbReference type="NCBIfam" id="TIGR01297">
    <property type="entry name" value="CDF"/>
    <property type="match status" value="1"/>
</dbReference>
<dbReference type="SUPFAM" id="SSF160240">
    <property type="entry name" value="Cation efflux protein cytoplasmic domain-like"/>
    <property type="match status" value="1"/>
</dbReference>
<dbReference type="EMBL" id="CDQK01000004">
    <property type="protein sequence ID" value="CEP23565.1"/>
    <property type="molecule type" value="Genomic_DNA"/>
</dbReference>
<evidence type="ECO:0000256" key="4">
    <source>
        <dbReference type="ARBA" id="ARBA00022989"/>
    </source>
</evidence>
<comment type="subcellular location">
    <subcellularLocation>
        <location evidence="1">Membrane</location>
        <topology evidence="1">Multi-pass membrane protein</topology>
    </subcellularLocation>
</comment>
<evidence type="ECO:0000256" key="1">
    <source>
        <dbReference type="ARBA" id="ARBA00004141"/>
    </source>
</evidence>
<feature type="domain" description="Cation efflux protein transmembrane" evidence="8">
    <location>
        <begin position="238"/>
        <end position="430"/>
    </location>
</feature>
<feature type="region of interest" description="Disordered" evidence="6">
    <location>
        <begin position="161"/>
        <end position="210"/>
    </location>
</feature>